<proteinExistence type="predicted"/>
<dbReference type="RefSeq" id="WP_379047671.1">
    <property type="nucleotide sequence ID" value="NZ_JBHSKW010000068.1"/>
</dbReference>
<dbReference type="Pfam" id="PF10988">
    <property type="entry name" value="DUF2807"/>
    <property type="match status" value="1"/>
</dbReference>
<dbReference type="InterPro" id="IPR021255">
    <property type="entry name" value="DUF2807"/>
</dbReference>
<name>A0ABW5TW04_9SPHI</name>
<feature type="domain" description="Putative auto-transporter adhesin head GIN" evidence="2">
    <location>
        <begin position="36"/>
        <end position="223"/>
    </location>
</feature>
<evidence type="ECO:0000259" key="2">
    <source>
        <dbReference type="Pfam" id="PF10988"/>
    </source>
</evidence>
<keyword evidence="1" id="KW-0732">Signal</keyword>
<keyword evidence="4" id="KW-1185">Reference proteome</keyword>
<feature type="chain" id="PRO_5046952265" evidence="1">
    <location>
        <begin position="26"/>
        <end position="240"/>
    </location>
</feature>
<dbReference type="Proteomes" id="UP001597546">
    <property type="component" value="Unassembled WGS sequence"/>
</dbReference>
<gene>
    <name evidence="3" type="ORF">ACFSSE_11315</name>
</gene>
<protein>
    <submittedName>
        <fullName evidence="3">Head GIN domain-containing protein</fullName>
    </submittedName>
</protein>
<feature type="signal peptide" evidence="1">
    <location>
        <begin position="1"/>
        <end position="25"/>
    </location>
</feature>
<evidence type="ECO:0000313" key="3">
    <source>
        <dbReference type="EMBL" id="MFD2732291.1"/>
    </source>
</evidence>
<accession>A0ABW5TW04</accession>
<reference evidence="4" key="1">
    <citation type="journal article" date="2019" name="Int. J. Syst. Evol. Microbiol.">
        <title>The Global Catalogue of Microorganisms (GCM) 10K type strain sequencing project: providing services to taxonomists for standard genome sequencing and annotation.</title>
        <authorList>
            <consortium name="The Broad Institute Genomics Platform"/>
            <consortium name="The Broad Institute Genome Sequencing Center for Infectious Disease"/>
            <person name="Wu L."/>
            <person name="Ma J."/>
        </authorList>
    </citation>
    <scope>NUCLEOTIDE SEQUENCE [LARGE SCALE GENOMIC DNA]</scope>
    <source>
        <strain evidence="4">KCTC 42456</strain>
    </source>
</reference>
<evidence type="ECO:0000313" key="4">
    <source>
        <dbReference type="Proteomes" id="UP001597546"/>
    </source>
</evidence>
<dbReference type="Gene3D" id="2.160.20.120">
    <property type="match status" value="1"/>
</dbReference>
<evidence type="ECO:0000256" key="1">
    <source>
        <dbReference type="SAM" id="SignalP"/>
    </source>
</evidence>
<comment type="caution">
    <text evidence="3">The sequence shown here is derived from an EMBL/GenBank/DDBJ whole genome shotgun (WGS) entry which is preliminary data.</text>
</comment>
<dbReference type="EMBL" id="JBHULV010000038">
    <property type="protein sequence ID" value="MFD2732291.1"/>
    <property type="molecule type" value="Genomic_DNA"/>
</dbReference>
<organism evidence="3 4">
    <name type="scientific">Pedobacter alpinus</name>
    <dbReference type="NCBI Taxonomy" id="1590643"/>
    <lineage>
        <taxon>Bacteria</taxon>
        <taxon>Pseudomonadati</taxon>
        <taxon>Bacteroidota</taxon>
        <taxon>Sphingobacteriia</taxon>
        <taxon>Sphingobacteriales</taxon>
        <taxon>Sphingobacteriaceae</taxon>
        <taxon>Pedobacter</taxon>
    </lineage>
</organism>
<sequence length="240" mass="25341">MKNPNIIKAFFTVFTVVFCANFLLAQEVSTTKNFKNFNKIIVSSGINLYLSQGNEDKVLFKGSKDLIDKISVTKNNDGTLVLEIDKSGWGNWIWGSDDDVKVYVTIKQLESLTVSGGSDVYCEGMLNLGDVTVKTSGGSDIKLNLNANALKIASSGGSDVVLKGTVKYLGIAASGGSDVDAFGLIADEIDLKTSGGSDSNVYAKNVLKIAASGASDVNYKGNPSVKRISSSGASDVQKVN</sequence>